<evidence type="ECO:0000313" key="3">
    <source>
        <dbReference type="Proteomes" id="UP000222485"/>
    </source>
</evidence>
<sequence>MTDLYFIIGLLLGLARAGYRYAIDYPKVHAVRDNQYNNDWKAAFFFMTLGQTVALILLWIPVLVAYGFYLLFKRHAQKD</sequence>
<proteinExistence type="predicted"/>
<dbReference type="Proteomes" id="UP000222485">
    <property type="component" value="Genome"/>
</dbReference>
<keyword evidence="1" id="KW-0472">Membrane</keyword>
<organism evidence="2 3">
    <name type="scientific">Caulobacter phage Ccr32</name>
    <dbReference type="NCBI Taxonomy" id="1959738"/>
    <lineage>
        <taxon>Viruses</taxon>
        <taxon>Duplodnaviria</taxon>
        <taxon>Heunggongvirae</taxon>
        <taxon>Uroviricota</taxon>
        <taxon>Caudoviricetes</taxon>
        <taxon>Jeanschmidtviridae</taxon>
        <taxon>Shapirovirus</taxon>
        <taxon>Shapirovirus cbk</taxon>
    </lineage>
</organism>
<name>A0A1V0EDV0_9CAUD</name>
<evidence type="ECO:0000313" key="2">
    <source>
        <dbReference type="EMBL" id="ARB15085.1"/>
    </source>
</evidence>
<evidence type="ECO:0000256" key="1">
    <source>
        <dbReference type="SAM" id="Phobius"/>
    </source>
</evidence>
<protein>
    <recommendedName>
        <fullName evidence="4">Transmembrane protein</fullName>
    </recommendedName>
</protein>
<evidence type="ECO:0008006" key="4">
    <source>
        <dbReference type="Google" id="ProtNLM"/>
    </source>
</evidence>
<gene>
    <name evidence="2" type="ORF">Ccr32_gp167</name>
</gene>
<keyword evidence="1" id="KW-1133">Transmembrane helix</keyword>
<dbReference type="EMBL" id="KY555146">
    <property type="protein sequence ID" value="ARB15085.1"/>
    <property type="molecule type" value="Genomic_DNA"/>
</dbReference>
<feature type="transmembrane region" description="Helical" evidence="1">
    <location>
        <begin position="44"/>
        <end position="72"/>
    </location>
</feature>
<reference evidence="3" key="1">
    <citation type="journal article" date="2017" name="Curr. Microbiol.">
        <title>Genomic Diversity of Type B3 Bacteriophages of Caulobacter crescentus.</title>
        <authorList>
            <person name="Ash K.T."/>
            <person name="Drake K.M."/>
            <person name="Gibbs W.S."/>
            <person name="Ely B."/>
        </authorList>
    </citation>
    <scope>NUCLEOTIDE SEQUENCE [LARGE SCALE GENOMIC DNA]</scope>
</reference>
<keyword evidence="1" id="KW-0812">Transmembrane</keyword>
<accession>A0A1V0EDV0</accession>